<dbReference type="PANTHER" id="PTHR10046">
    <property type="entry name" value="ATP DEPENDENT LON PROTEASE FAMILY MEMBER"/>
    <property type="match status" value="1"/>
</dbReference>
<dbReference type="EC" id="3.4.21.53" evidence="2"/>
<dbReference type="Gene3D" id="3.30.230.10">
    <property type="match status" value="1"/>
</dbReference>
<dbReference type="OrthoDB" id="9758568at2"/>
<dbReference type="EMBL" id="FNCV01000006">
    <property type="protein sequence ID" value="SDH30859.1"/>
    <property type="molecule type" value="Genomic_DNA"/>
</dbReference>
<dbReference type="GO" id="GO:0005524">
    <property type="term" value="F:ATP binding"/>
    <property type="evidence" value="ECO:0007669"/>
    <property type="project" value="InterPro"/>
</dbReference>
<feature type="active site" evidence="2">
    <location>
        <position position="701"/>
    </location>
</feature>
<dbReference type="STRING" id="83401.SAMN05421742_1061"/>
<comment type="catalytic activity">
    <reaction evidence="2">
        <text>Hydrolysis of proteins in presence of ATP.</text>
        <dbReference type="EC" id="3.4.21.53"/>
    </reaction>
</comment>
<feature type="coiled-coil region" evidence="3">
    <location>
        <begin position="202"/>
        <end position="229"/>
    </location>
</feature>
<dbReference type="GO" id="GO:0004176">
    <property type="term" value="F:ATP-dependent peptidase activity"/>
    <property type="evidence" value="ECO:0007669"/>
    <property type="project" value="UniProtKB-UniRule"/>
</dbReference>
<keyword evidence="2" id="KW-0720">Serine protease</keyword>
<proteinExistence type="inferred from homology"/>
<evidence type="ECO:0000256" key="1">
    <source>
        <dbReference type="ARBA" id="ARBA00022670"/>
    </source>
</evidence>
<dbReference type="Proteomes" id="UP000217076">
    <property type="component" value="Unassembled WGS sequence"/>
</dbReference>
<name>A0A1G8BCD2_9PROT</name>
<dbReference type="InterPro" id="IPR014721">
    <property type="entry name" value="Ribsml_uS5_D2-typ_fold_subgr"/>
</dbReference>
<dbReference type="InterPro" id="IPR046843">
    <property type="entry name" value="LonB_AAA-LID"/>
</dbReference>
<dbReference type="InterPro" id="IPR041699">
    <property type="entry name" value="AAA_32"/>
</dbReference>
<evidence type="ECO:0000256" key="4">
    <source>
        <dbReference type="SAM" id="MobiDB-lite"/>
    </source>
</evidence>
<dbReference type="SUPFAM" id="SSF54211">
    <property type="entry name" value="Ribosomal protein S5 domain 2-like"/>
    <property type="match status" value="1"/>
</dbReference>
<gene>
    <name evidence="6" type="ORF">SAMN05421742_1061</name>
</gene>
<protein>
    <recommendedName>
        <fullName evidence="2">endopeptidase La</fullName>
        <ecNumber evidence="2">3.4.21.53</ecNumber>
    </recommendedName>
</protein>
<dbReference type="SUPFAM" id="SSF52540">
    <property type="entry name" value="P-loop containing nucleoside triphosphate hydrolases"/>
    <property type="match status" value="1"/>
</dbReference>
<sequence length="822" mass="88846">MPVSPLPPDRLYVACDPADLPFATTAELPDSDAPVGQDRAVAALTFAMGMAAEGYNLFALGIQGTGKESLVRRHLAELAAAMPGPDDWCYVHDFAQPHRPRALSLPHGRGRPFAQAMAALIEDMTVALPRALDSEAVAHRRQALEQELKARQEAAFGDVQKAATEHHLTLVRLSSGLALAPLGEDGEVLAGDAFQKLPEARREALKRDMARLQEQLDHLLRQMPRWERDTRRKVRALERQVAAEALDHLMEDLKAEMADLPQVLEHLDAVTADIVDNLREVLRGEAEGEALPAALASQPGGPLAALRRYRVNCLVHHADGDTAPVVVEDHPTQPNLVGRLEHLQHFGALIADFNLIKPGALHRANGGFLVLEAHKVLAHPFAWQDLKRALKAREIRIEPPGQASGLLPTLSLDPQAIPLRVKVVLLGEPMIFYLLSEHDPDFRELFKVAADFDYRMARSPANTRALAGLLGTIARREGLKPLSRDAVARVIEHGARLVEDQGKLTTHMASLADLMREADHLAGLENAATVGQAHIEAALKAQIARLDRVREHIQEEIEEGTVLIATSGAEVGQVNGLTVMQLGTTLFGRPARISCRVRMGRGELIDIEREVDLGGPLHSKGVMILSAFLAARFAEDTPLSLSASLVFEQSHGPIEGDSASTAELCALLSALAEVPLAQGLAITGAVDQTGRVQAIGGVNEKIEGFFDICAARGLSGDQGVIIPASNARHLMLRADVVEACRDGRFAIHPVETVDQAIETLTGLPAGERQDDGGYPAGSVNRKVAARLAALHRRQRQLYGEAPDPARGRRLGPREEDKAADPG</sequence>
<dbReference type="GO" id="GO:0006508">
    <property type="term" value="P:proteolysis"/>
    <property type="evidence" value="ECO:0007669"/>
    <property type="project" value="UniProtKB-KW"/>
</dbReference>
<organism evidence="6 7">
    <name type="scientific">Roseospirillum parvum</name>
    <dbReference type="NCBI Taxonomy" id="83401"/>
    <lineage>
        <taxon>Bacteria</taxon>
        <taxon>Pseudomonadati</taxon>
        <taxon>Pseudomonadota</taxon>
        <taxon>Alphaproteobacteria</taxon>
        <taxon>Rhodospirillales</taxon>
        <taxon>Rhodospirillaceae</taxon>
        <taxon>Roseospirillum</taxon>
    </lineage>
</organism>
<feature type="compositionally biased region" description="Basic and acidic residues" evidence="4">
    <location>
        <begin position="803"/>
        <end position="822"/>
    </location>
</feature>
<feature type="active site" evidence="2">
    <location>
        <position position="658"/>
    </location>
</feature>
<evidence type="ECO:0000256" key="3">
    <source>
        <dbReference type="SAM" id="Coils"/>
    </source>
</evidence>
<feature type="region of interest" description="Disordered" evidence="4">
    <location>
        <begin position="794"/>
        <end position="822"/>
    </location>
</feature>
<dbReference type="AlphaFoldDB" id="A0A1G8BCD2"/>
<dbReference type="Pfam" id="PF13654">
    <property type="entry name" value="AAA_32"/>
    <property type="match status" value="1"/>
</dbReference>
<dbReference type="RefSeq" id="WP_092619174.1">
    <property type="nucleotide sequence ID" value="NZ_FNCV01000006.1"/>
</dbReference>
<dbReference type="Pfam" id="PF05362">
    <property type="entry name" value="Lon_C"/>
    <property type="match status" value="1"/>
</dbReference>
<dbReference type="InterPro" id="IPR027417">
    <property type="entry name" value="P-loop_NTPase"/>
</dbReference>
<dbReference type="InterPro" id="IPR020568">
    <property type="entry name" value="Ribosomal_Su5_D2-typ_SF"/>
</dbReference>
<keyword evidence="1 2" id="KW-0645">Protease</keyword>
<feature type="domain" description="Lon proteolytic" evidence="5">
    <location>
        <begin position="568"/>
        <end position="763"/>
    </location>
</feature>
<keyword evidence="7" id="KW-1185">Reference proteome</keyword>
<dbReference type="Gene3D" id="3.40.50.300">
    <property type="entry name" value="P-loop containing nucleotide triphosphate hydrolases"/>
    <property type="match status" value="2"/>
</dbReference>
<keyword evidence="2" id="KW-0378">Hydrolase</keyword>
<dbReference type="Gene3D" id="1.10.8.60">
    <property type="match status" value="1"/>
</dbReference>
<dbReference type="InterPro" id="IPR046844">
    <property type="entry name" value="Lon-like_helical"/>
</dbReference>
<dbReference type="InterPro" id="IPR008269">
    <property type="entry name" value="Lon_proteolytic"/>
</dbReference>
<evidence type="ECO:0000313" key="7">
    <source>
        <dbReference type="Proteomes" id="UP000217076"/>
    </source>
</evidence>
<evidence type="ECO:0000256" key="2">
    <source>
        <dbReference type="PROSITE-ProRule" id="PRU01122"/>
    </source>
</evidence>
<evidence type="ECO:0000259" key="5">
    <source>
        <dbReference type="PROSITE" id="PS51786"/>
    </source>
</evidence>
<comment type="similarity">
    <text evidence="2">Belongs to the peptidase S16 family.</text>
</comment>
<reference evidence="7" key="1">
    <citation type="submission" date="2016-10" db="EMBL/GenBank/DDBJ databases">
        <authorList>
            <person name="Varghese N."/>
            <person name="Submissions S."/>
        </authorList>
    </citation>
    <scope>NUCLEOTIDE SEQUENCE [LARGE SCALE GENOMIC DNA]</scope>
    <source>
        <strain evidence="7">930I</strain>
    </source>
</reference>
<dbReference type="InterPro" id="IPR027065">
    <property type="entry name" value="Lon_Prtase"/>
</dbReference>
<accession>A0A1G8BCD2</accession>
<dbReference type="Pfam" id="PF20436">
    <property type="entry name" value="LonB_AAA-LID"/>
    <property type="match status" value="1"/>
</dbReference>
<dbReference type="GO" id="GO:0004252">
    <property type="term" value="F:serine-type endopeptidase activity"/>
    <property type="evidence" value="ECO:0007669"/>
    <property type="project" value="UniProtKB-UniRule"/>
</dbReference>
<dbReference type="Pfam" id="PF20437">
    <property type="entry name" value="LonC_helical"/>
    <property type="match status" value="1"/>
</dbReference>
<dbReference type="GO" id="GO:0030163">
    <property type="term" value="P:protein catabolic process"/>
    <property type="evidence" value="ECO:0007669"/>
    <property type="project" value="InterPro"/>
</dbReference>
<evidence type="ECO:0000313" key="6">
    <source>
        <dbReference type="EMBL" id="SDH30859.1"/>
    </source>
</evidence>
<keyword evidence="3" id="KW-0175">Coiled coil</keyword>
<dbReference type="PRINTS" id="PR00830">
    <property type="entry name" value="ENDOLAPTASE"/>
</dbReference>
<dbReference type="PROSITE" id="PS51786">
    <property type="entry name" value="LON_PROTEOLYTIC"/>
    <property type="match status" value="1"/>
</dbReference>